<proteinExistence type="predicted"/>
<dbReference type="Proteomes" id="UP000637002">
    <property type="component" value="Unassembled WGS sequence"/>
</dbReference>
<dbReference type="EMBL" id="BMGG01000014">
    <property type="protein sequence ID" value="GGC93271.1"/>
    <property type="molecule type" value="Genomic_DNA"/>
</dbReference>
<feature type="compositionally biased region" description="Basic and acidic residues" evidence="1">
    <location>
        <begin position="1"/>
        <end position="18"/>
    </location>
</feature>
<name>A0A916UZM3_9HYPH</name>
<evidence type="ECO:0000313" key="3">
    <source>
        <dbReference type="Proteomes" id="UP000637002"/>
    </source>
</evidence>
<gene>
    <name evidence="2" type="ORF">GCM10010994_58870</name>
</gene>
<protein>
    <submittedName>
        <fullName evidence="2">Uncharacterized protein</fullName>
    </submittedName>
</protein>
<comment type="caution">
    <text evidence="2">The sequence shown here is derived from an EMBL/GenBank/DDBJ whole genome shotgun (WGS) entry which is preliminary data.</text>
</comment>
<evidence type="ECO:0000256" key="1">
    <source>
        <dbReference type="SAM" id="MobiDB-lite"/>
    </source>
</evidence>
<evidence type="ECO:0000313" key="2">
    <source>
        <dbReference type="EMBL" id="GGC93271.1"/>
    </source>
</evidence>
<dbReference type="AlphaFoldDB" id="A0A916UZM3"/>
<organism evidence="2 3">
    <name type="scientific">Chelatococcus reniformis</name>
    <dbReference type="NCBI Taxonomy" id="1494448"/>
    <lineage>
        <taxon>Bacteria</taxon>
        <taxon>Pseudomonadati</taxon>
        <taxon>Pseudomonadota</taxon>
        <taxon>Alphaproteobacteria</taxon>
        <taxon>Hyphomicrobiales</taxon>
        <taxon>Chelatococcaceae</taxon>
        <taxon>Chelatococcus</taxon>
    </lineage>
</organism>
<feature type="region of interest" description="Disordered" evidence="1">
    <location>
        <begin position="1"/>
        <end position="33"/>
    </location>
</feature>
<reference evidence="2" key="1">
    <citation type="journal article" date="2014" name="Int. J. Syst. Evol. Microbiol.">
        <title>Complete genome sequence of Corynebacterium casei LMG S-19264T (=DSM 44701T), isolated from a smear-ripened cheese.</title>
        <authorList>
            <consortium name="US DOE Joint Genome Institute (JGI-PGF)"/>
            <person name="Walter F."/>
            <person name="Albersmeier A."/>
            <person name="Kalinowski J."/>
            <person name="Ruckert C."/>
        </authorList>
    </citation>
    <scope>NUCLEOTIDE SEQUENCE</scope>
    <source>
        <strain evidence="2">CGMCC 1.12919</strain>
    </source>
</reference>
<sequence>MAKMKEFEPGRGYTRADWDDAETPEATAEELAVGPSEKIMKAVAQAGIADLRQSA</sequence>
<reference evidence="2" key="2">
    <citation type="submission" date="2020-09" db="EMBL/GenBank/DDBJ databases">
        <authorList>
            <person name="Sun Q."/>
            <person name="Zhou Y."/>
        </authorList>
    </citation>
    <scope>NUCLEOTIDE SEQUENCE</scope>
    <source>
        <strain evidence="2">CGMCC 1.12919</strain>
    </source>
</reference>
<keyword evidence="3" id="KW-1185">Reference proteome</keyword>
<accession>A0A916UZM3</accession>